<reference evidence="2" key="1">
    <citation type="submission" date="2023-02" db="EMBL/GenBank/DDBJ databases">
        <title>Genome of toxic invasive species Heracleum sosnowskyi carries increased number of genes despite the absence of recent whole-genome duplications.</title>
        <authorList>
            <person name="Schelkunov M."/>
            <person name="Shtratnikova V."/>
            <person name="Makarenko M."/>
            <person name="Klepikova A."/>
            <person name="Omelchenko D."/>
            <person name="Novikova G."/>
            <person name="Obukhova E."/>
            <person name="Bogdanov V."/>
            <person name="Penin A."/>
            <person name="Logacheva M."/>
        </authorList>
    </citation>
    <scope>NUCLEOTIDE SEQUENCE</scope>
    <source>
        <strain evidence="2">Hsosn_3</strain>
        <tissue evidence="2">Leaf</tissue>
    </source>
</reference>
<evidence type="ECO:0000256" key="1">
    <source>
        <dbReference type="SAM" id="MobiDB-lite"/>
    </source>
</evidence>
<gene>
    <name evidence="2" type="ORF">POM88_050553</name>
</gene>
<protein>
    <submittedName>
        <fullName evidence="2">Uncharacterized protein</fullName>
    </submittedName>
</protein>
<dbReference type="AlphaFoldDB" id="A0AAD8H0B0"/>
<comment type="caution">
    <text evidence="2">The sequence shown here is derived from an EMBL/GenBank/DDBJ whole genome shotgun (WGS) entry which is preliminary data.</text>
</comment>
<feature type="region of interest" description="Disordered" evidence="1">
    <location>
        <begin position="1"/>
        <end position="53"/>
    </location>
</feature>
<name>A0AAD8H0B0_9APIA</name>
<evidence type="ECO:0000313" key="3">
    <source>
        <dbReference type="Proteomes" id="UP001237642"/>
    </source>
</evidence>
<reference evidence="2" key="2">
    <citation type="submission" date="2023-05" db="EMBL/GenBank/DDBJ databases">
        <authorList>
            <person name="Schelkunov M.I."/>
        </authorList>
    </citation>
    <scope>NUCLEOTIDE SEQUENCE</scope>
    <source>
        <strain evidence="2">Hsosn_3</strain>
        <tissue evidence="2">Leaf</tissue>
    </source>
</reference>
<keyword evidence="3" id="KW-1185">Reference proteome</keyword>
<evidence type="ECO:0000313" key="2">
    <source>
        <dbReference type="EMBL" id="KAK1357297.1"/>
    </source>
</evidence>
<organism evidence="2 3">
    <name type="scientific">Heracleum sosnowskyi</name>
    <dbReference type="NCBI Taxonomy" id="360622"/>
    <lineage>
        <taxon>Eukaryota</taxon>
        <taxon>Viridiplantae</taxon>
        <taxon>Streptophyta</taxon>
        <taxon>Embryophyta</taxon>
        <taxon>Tracheophyta</taxon>
        <taxon>Spermatophyta</taxon>
        <taxon>Magnoliopsida</taxon>
        <taxon>eudicotyledons</taxon>
        <taxon>Gunneridae</taxon>
        <taxon>Pentapetalae</taxon>
        <taxon>asterids</taxon>
        <taxon>campanulids</taxon>
        <taxon>Apiales</taxon>
        <taxon>Apiaceae</taxon>
        <taxon>Apioideae</taxon>
        <taxon>apioid superclade</taxon>
        <taxon>Tordylieae</taxon>
        <taxon>Tordyliinae</taxon>
        <taxon>Heracleum</taxon>
    </lineage>
</organism>
<sequence>MRRELRGPNMKNVGFGRPETGSDGQGNRRQDLDQQRPLRPPIPEYKTYGKEQPRFHNKINMSIAMRRLTVGKKKHVRLCVDEDQEVVFQGQRQTRKFLTFMQTTRLLRQGCEAYLAHVVDVEKQVLKMEEIPVVNEFPEVFPDELPGLPPDR</sequence>
<feature type="compositionally biased region" description="Basic and acidic residues" evidence="1">
    <location>
        <begin position="26"/>
        <end position="36"/>
    </location>
</feature>
<dbReference type="Proteomes" id="UP001237642">
    <property type="component" value="Unassembled WGS sequence"/>
</dbReference>
<accession>A0AAD8H0B0</accession>
<proteinExistence type="predicted"/>
<dbReference type="EMBL" id="JAUIZM010000011">
    <property type="protein sequence ID" value="KAK1357297.1"/>
    <property type="molecule type" value="Genomic_DNA"/>
</dbReference>